<accession>A0A379C3R9</accession>
<feature type="transmembrane region" description="Helical" evidence="3">
    <location>
        <begin position="77"/>
        <end position="99"/>
    </location>
</feature>
<dbReference type="AlphaFoldDB" id="A0A379C3R9"/>
<reference evidence="4 5" key="1">
    <citation type="submission" date="2018-06" db="EMBL/GenBank/DDBJ databases">
        <authorList>
            <consortium name="Pathogen Informatics"/>
            <person name="Doyle S."/>
        </authorList>
    </citation>
    <scope>NUCLEOTIDE SEQUENCE [LARGE SCALE GENOMIC DNA]</scope>
    <source>
        <strain evidence="4 5">NCTC13149</strain>
    </source>
</reference>
<name>A0A379C3R9_9FIRM</name>
<dbReference type="GO" id="GO:0015225">
    <property type="term" value="F:biotin transmembrane transporter activity"/>
    <property type="evidence" value="ECO:0007669"/>
    <property type="project" value="UniProtKB-UniRule"/>
</dbReference>
<keyword evidence="2" id="KW-1003">Cell membrane</keyword>
<dbReference type="GO" id="GO:0005886">
    <property type="term" value="C:plasma membrane"/>
    <property type="evidence" value="ECO:0007669"/>
    <property type="project" value="UniProtKB-SubCell"/>
</dbReference>
<dbReference type="RefSeq" id="WP_019034360.1">
    <property type="nucleotide sequence ID" value="NZ_UGSZ01000001.1"/>
</dbReference>
<feature type="transmembrane region" description="Helical" evidence="3">
    <location>
        <begin position="51"/>
        <end position="70"/>
    </location>
</feature>
<feature type="transmembrane region" description="Helical" evidence="3">
    <location>
        <begin position="12"/>
        <end position="31"/>
    </location>
</feature>
<dbReference type="PANTHER" id="PTHR34295:SF1">
    <property type="entry name" value="BIOTIN TRANSPORTER BIOY"/>
    <property type="match status" value="1"/>
</dbReference>
<keyword evidence="3" id="KW-0812">Transmembrane</keyword>
<keyword evidence="3" id="KW-1133">Transmembrane helix</keyword>
<proteinExistence type="inferred from homology"/>
<comment type="subcellular location">
    <subcellularLocation>
        <location evidence="2">Cell membrane</location>
        <topology evidence="2">Multi-pass membrane protein</topology>
    </subcellularLocation>
</comment>
<dbReference type="PANTHER" id="PTHR34295">
    <property type="entry name" value="BIOTIN TRANSPORTER BIOY"/>
    <property type="match status" value="1"/>
</dbReference>
<evidence type="ECO:0000256" key="3">
    <source>
        <dbReference type="SAM" id="Phobius"/>
    </source>
</evidence>
<evidence type="ECO:0000256" key="1">
    <source>
        <dbReference type="ARBA" id="ARBA00010692"/>
    </source>
</evidence>
<evidence type="ECO:0000256" key="2">
    <source>
        <dbReference type="PIRNR" id="PIRNR016661"/>
    </source>
</evidence>
<dbReference type="Proteomes" id="UP000255517">
    <property type="component" value="Unassembled WGS sequence"/>
</dbReference>
<dbReference type="PIRSF" id="PIRSF016661">
    <property type="entry name" value="BioY"/>
    <property type="match status" value="1"/>
</dbReference>
<dbReference type="STRING" id="1122949.GCA_000378725_00367"/>
<keyword evidence="2 3" id="KW-0472">Membrane</keyword>
<evidence type="ECO:0000313" key="4">
    <source>
        <dbReference type="EMBL" id="SUB56873.1"/>
    </source>
</evidence>
<comment type="similarity">
    <text evidence="1 2">Belongs to the BioY family.</text>
</comment>
<dbReference type="EMBL" id="UGSZ01000001">
    <property type="protein sequence ID" value="SUB56873.1"/>
    <property type="molecule type" value="Genomic_DNA"/>
</dbReference>
<keyword evidence="2" id="KW-0813">Transport</keyword>
<dbReference type="Gene3D" id="1.10.1760.20">
    <property type="match status" value="1"/>
</dbReference>
<sequence>MRIKTKDLTKTALLAALIAIGAFISIPIGPIPFTLQNFFVFMAGLLLLPEYAALSVLSYVLLGLVGLPIFSGFKGGINYIFSPTFGFLIAFIIGAFVISKLAHGKTKFTEILIALIIGEVIFYAIGLPYMYVILTKVVGTPMTASKVFTVGMIPFLIPDLGKAIIAALIAPKIRRAL</sequence>
<feature type="transmembrane region" description="Helical" evidence="3">
    <location>
        <begin position="147"/>
        <end position="170"/>
    </location>
</feature>
<feature type="transmembrane region" description="Helical" evidence="3">
    <location>
        <begin position="111"/>
        <end position="135"/>
    </location>
</feature>
<dbReference type="InterPro" id="IPR003784">
    <property type="entry name" value="BioY"/>
</dbReference>
<organism evidence="4 5">
    <name type="scientific">Peptoniphilus lacrimalis</name>
    <dbReference type="NCBI Taxonomy" id="33031"/>
    <lineage>
        <taxon>Bacteria</taxon>
        <taxon>Bacillati</taxon>
        <taxon>Bacillota</taxon>
        <taxon>Tissierellia</taxon>
        <taxon>Tissierellales</taxon>
        <taxon>Peptoniphilaceae</taxon>
        <taxon>Peptoniphilus</taxon>
    </lineage>
</organism>
<gene>
    <name evidence="4" type="primary">bioY_2</name>
    <name evidence="4" type="ORF">NCTC13149_00682</name>
</gene>
<dbReference type="OrthoDB" id="9803495at2"/>
<protein>
    <recommendedName>
        <fullName evidence="2">Biotin transporter</fullName>
    </recommendedName>
</protein>
<dbReference type="Pfam" id="PF02632">
    <property type="entry name" value="BioY"/>
    <property type="match status" value="1"/>
</dbReference>
<evidence type="ECO:0000313" key="5">
    <source>
        <dbReference type="Proteomes" id="UP000255517"/>
    </source>
</evidence>